<name>A0A8B7P318_HYAAZ</name>
<feature type="region of interest" description="Disordered" evidence="1">
    <location>
        <begin position="952"/>
        <end position="1048"/>
    </location>
</feature>
<sequence length="1361" mass="147552">MDLKNRSSETSDAAEKILEVNGHAGVPITSTKTKKTSEGPEGKIAVLSNKEPEDSEAIQAAVNYHCLASPGATNDVDGSGGNSDMLRPGKGDFSLVNGVMEKSRVGPVSSPHKDDLPLDRLQTSVCGGQPREHSVGLPVPSSGGAAPENFTSKVSCEDQIQTTRNLHTNETDASKGLNNISVETKVLNNDLSVASASSSSAITKVNESKKHVDVGNESRITDEPSANAEPEISSLDNSDSKAVSSILSALEDNIVRNFDESDAKSPLPKIILKTESDHNGKVTYEVGGASGNEVNVSFSDNFNHESELCEVVEAPIIKKNFTPLTTKDEKKNIKENVSSEDVSLNGLSCNKNNAEKVSAVDNILGDIIVDPDVIGAPLGKEVLNVSTSKDGLITRQTGGASGKEITITIKNRTGDENKIPVEEEVIKKERFSPLGSEDKLALDKLPFREKSVIESAVKRRFGNLSIEPKLESEADILSTKTSSEQELIVADLKENLDSLWSDLDDSLQSAIQSAKKKTTSPTSAIKSKVTDREPNHHPSKELIDRQTTRGAEQGSPAQVLRALNSIKIASSLSSNPYTSSQSSSAASSPSNRRLGRHRDKCVRFSSLDAALHGRSVDCYPIKEEPSSPVENVIVATQVLHENVPLRATLAEEEEFDDIEIFDEKFTLETNEKESSAVCEDSSVPKPPIATDFVNKRYEKHEGQSSENGENSLETAHQKSPTDSERRKIRSERSGFVASLIGNFESSSPVRKNSFDKNRHRSSKDSSPSRSEDEEHGLTRSRVTKTFSKEHGKVMPVEEKVKSEVPIKPETSPKPEKLVKKFKSAKPVVVSAKRDTSPHSEKTRSVLKGIKTVEKEEEPILVSFGGNNDEAQFNKSESKRATTTAESDNEKNIIPEEVVPTVKITLTEASPEKKLSVNNDTDLVFANGTSDEPSKDRVVVFVFRDPEEDITIETENNNIELSSNDEKTINVQEESETQTADYSINVSSESDSNDKELHENIPESKSESKCSTEPLPKIGWCVEPPTSPSASASSKEPEPGNEITAKIQDTILDAQCNDELHNVNDECRDSDEENRLKKSENPPSPFDEEPKQESTLSNSSSQTIKASEKTSLTVNTVPVVEETEKEIKPPTIVEPSTDCYLNPCKELLATSVNKSSQGNSSNPFGDSEEESEEAITVVVDSSKNPISSPSKSLNPFDDDESEELAENGGISAIPESLRSTPSPLPRNSIPPKPTPRASKLSIGGSNPSLYCLDTKNSTESLNWPYALRSPLNVSTLSTKSLNPFDESEEEDDSRGGFQRYHKGNASVRGGEGKFNTVGKGKFRGSLPMRRTKRRAPLPPGMQAPSPSPAHGPLTSSPSTPAG</sequence>
<feature type="compositionally biased region" description="Basic and acidic residues" evidence="1">
    <location>
        <begin position="786"/>
        <end position="818"/>
    </location>
</feature>
<feature type="region of interest" description="Disordered" evidence="1">
    <location>
        <begin position="573"/>
        <end position="597"/>
    </location>
</feature>
<feature type="compositionally biased region" description="Basic and acidic residues" evidence="1">
    <location>
        <begin position="831"/>
        <end position="843"/>
    </location>
</feature>
<evidence type="ECO:0000313" key="3">
    <source>
        <dbReference type="RefSeq" id="XP_018020360.1"/>
    </source>
</evidence>
<feature type="compositionally biased region" description="Low complexity" evidence="1">
    <location>
        <begin position="573"/>
        <end position="590"/>
    </location>
</feature>
<feature type="compositionally biased region" description="Polar residues" evidence="1">
    <location>
        <begin position="1270"/>
        <end position="1280"/>
    </location>
</feature>
<dbReference type="KEGG" id="hazt:108676739"/>
<feature type="compositionally biased region" description="Basic and acidic residues" evidence="1">
    <location>
        <begin position="1061"/>
        <end position="1079"/>
    </location>
</feature>
<dbReference type="GeneID" id="108676739"/>
<feature type="compositionally biased region" description="Polar residues" evidence="1">
    <location>
        <begin position="1149"/>
        <end position="1163"/>
    </location>
</feature>
<feature type="compositionally biased region" description="Basic and acidic residues" evidence="1">
    <location>
        <begin position="991"/>
        <end position="1009"/>
    </location>
</feature>
<dbReference type="Proteomes" id="UP000694843">
    <property type="component" value="Unplaced"/>
</dbReference>
<reference evidence="3" key="1">
    <citation type="submission" date="2025-08" db="UniProtKB">
        <authorList>
            <consortium name="RefSeq"/>
        </authorList>
    </citation>
    <scope>IDENTIFICATION</scope>
    <source>
        <tissue evidence="3">Whole organism</tissue>
    </source>
</reference>
<feature type="compositionally biased region" description="Basic and acidic residues" evidence="1">
    <location>
        <begin position="207"/>
        <end position="222"/>
    </location>
</feature>
<accession>A0A8B7P318</accession>
<feature type="compositionally biased region" description="Basic and acidic residues" evidence="1">
    <location>
        <begin position="528"/>
        <end position="547"/>
    </location>
</feature>
<feature type="region of interest" description="Disordered" evidence="1">
    <location>
        <begin position="75"/>
        <end position="94"/>
    </location>
</feature>
<feature type="region of interest" description="Disordered" evidence="1">
    <location>
        <begin position="1"/>
        <end position="41"/>
    </location>
</feature>
<feature type="compositionally biased region" description="Polar residues" evidence="1">
    <location>
        <begin position="1092"/>
        <end position="1111"/>
    </location>
</feature>
<feature type="region of interest" description="Disordered" evidence="1">
    <location>
        <begin position="512"/>
        <end position="557"/>
    </location>
</feature>
<feature type="region of interest" description="Disordered" evidence="1">
    <location>
        <begin position="104"/>
        <end position="150"/>
    </location>
</feature>
<dbReference type="RefSeq" id="XP_018020360.1">
    <property type="nucleotide sequence ID" value="XM_018164871.1"/>
</dbReference>
<evidence type="ECO:0000313" key="2">
    <source>
        <dbReference type="Proteomes" id="UP000694843"/>
    </source>
</evidence>
<feature type="compositionally biased region" description="Polar residues" evidence="1">
    <location>
        <begin position="1352"/>
        <end position="1361"/>
    </location>
</feature>
<gene>
    <name evidence="3" type="primary">LOC108676739</name>
</gene>
<feature type="region of interest" description="Disordered" evidence="1">
    <location>
        <begin position="1061"/>
        <end position="1253"/>
    </location>
</feature>
<feature type="region of interest" description="Disordered" evidence="1">
    <location>
        <begin position="863"/>
        <end position="890"/>
    </location>
</feature>
<feature type="compositionally biased region" description="Polar residues" evidence="1">
    <location>
        <begin position="968"/>
        <end position="989"/>
    </location>
</feature>
<feature type="compositionally biased region" description="Pro residues" evidence="1">
    <location>
        <begin position="1221"/>
        <end position="1233"/>
    </location>
</feature>
<feature type="compositionally biased region" description="Basic and acidic residues" evidence="1">
    <location>
        <begin position="1"/>
        <end position="18"/>
    </location>
</feature>
<dbReference type="OrthoDB" id="10642989at2759"/>
<keyword evidence="2" id="KW-1185">Reference proteome</keyword>
<evidence type="ECO:0000256" key="1">
    <source>
        <dbReference type="SAM" id="MobiDB-lite"/>
    </source>
</evidence>
<feature type="region of interest" description="Disordered" evidence="1">
    <location>
        <begin position="1267"/>
        <end position="1361"/>
    </location>
</feature>
<protein>
    <submittedName>
        <fullName evidence="3">Uncharacterized protein LOC108676739</fullName>
    </submittedName>
</protein>
<feature type="compositionally biased region" description="Acidic residues" evidence="1">
    <location>
        <begin position="1195"/>
        <end position="1204"/>
    </location>
</feature>
<proteinExistence type="predicted"/>
<organism evidence="2 3">
    <name type="scientific">Hyalella azteca</name>
    <name type="common">Amphipod</name>
    <dbReference type="NCBI Taxonomy" id="294128"/>
    <lineage>
        <taxon>Eukaryota</taxon>
        <taxon>Metazoa</taxon>
        <taxon>Ecdysozoa</taxon>
        <taxon>Arthropoda</taxon>
        <taxon>Crustacea</taxon>
        <taxon>Multicrustacea</taxon>
        <taxon>Malacostraca</taxon>
        <taxon>Eumalacostraca</taxon>
        <taxon>Peracarida</taxon>
        <taxon>Amphipoda</taxon>
        <taxon>Senticaudata</taxon>
        <taxon>Talitrida</taxon>
        <taxon>Talitroidea</taxon>
        <taxon>Hyalellidae</taxon>
        <taxon>Hyalella</taxon>
    </lineage>
</organism>
<feature type="region of interest" description="Disordered" evidence="1">
    <location>
        <begin position="207"/>
        <end position="238"/>
    </location>
</feature>
<feature type="compositionally biased region" description="Polar residues" evidence="1">
    <location>
        <begin position="1242"/>
        <end position="1253"/>
    </location>
</feature>
<feature type="compositionally biased region" description="Basic and acidic residues" evidence="1">
    <location>
        <begin position="715"/>
        <end position="725"/>
    </location>
</feature>
<feature type="compositionally biased region" description="Polar residues" evidence="1">
    <location>
        <begin position="704"/>
        <end position="714"/>
    </location>
</feature>
<feature type="compositionally biased region" description="Pro residues" evidence="1">
    <location>
        <begin position="1335"/>
        <end position="1348"/>
    </location>
</feature>
<feature type="compositionally biased region" description="Polar residues" evidence="1">
    <location>
        <begin position="864"/>
        <end position="885"/>
    </location>
</feature>
<feature type="compositionally biased region" description="Low complexity" evidence="1">
    <location>
        <begin position="1180"/>
        <end position="1194"/>
    </location>
</feature>
<feature type="region of interest" description="Disordered" evidence="1">
    <location>
        <begin position="698"/>
        <end position="847"/>
    </location>
</feature>